<organism evidence="1">
    <name type="scientific">Anguilla anguilla</name>
    <name type="common">European freshwater eel</name>
    <name type="synonym">Muraena anguilla</name>
    <dbReference type="NCBI Taxonomy" id="7936"/>
    <lineage>
        <taxon>Eukaryota</taxon>
        <taxon>Metazoa</taxon>
        <taxon>Chordata</taxon>
        <taxon>Craniata</taxon>
        <taxon>Vertebrata</taxon>
        <taxon>Euteleostomi</taxon>
        <taxon>Actinopterygii</taxon>
        <taxon>Neopterygii</taxon>
        <taxon>Teleostei</taxon>
        <taxon>Anguilliformes</taxon>
        <taxon>Anguillidae</taxon>
        <taxon>Anguilla</taxon>
    </lineage>
</organism>
<evidence type="ECO:0000313" key="1">
    <source>
        <dbReference type="EMBL" id="JAH27533.1"/>
    </source>
</evidence>
<reference evidence="1" key="2">
    <citation type="journal article" date="2015" name="Fish Shellfish Immunol.">
        <title>Early steps in the European eel (Anguilla anguilla)-Vibrio vulnificus interaction in the gills: Role of the RtxA13 toxin.</title>
        <authorList>
            <person name="Callol A."/>
            <person name="Pajuelo D."/>
            <person name="Ebbesson L."/>
            <person name="Teles M."/>
            <person name="MacKenzie S."/>
            <person name="Amaro C."/>
        </authorList>
    </citation>
    <scope>NUCLEOTIDE SEQUENCE</scope>
</reference>
<protein>
    <submittedName>
        <fullName evidence="1">Uncharacterized protein</fullName>
    </submittedName>
</protein>
<sequence>MKGPASNSRGGQSVLVYVWAKTVHFSRLVLSATL</sequence>
<dbReference type="EMBL" id="GBXM01081044">
    <property type="protein sequence ID" value="JAH27533.1"/>
    <property type="molecule type" value="Transcribed_RNA"/>
</dbReference>
<reference evidence="1" key="1">
    <citation type="submission" date="2014-11" db="EMBL/GenBank/DDBJ databases">
        <authorList>
            <person name="Amaro Gonzalez C."/>
        </authorList>
    </citation>
    <scope>NUCLEOTIDE SEQUENCE</scope>
</reference>
<proteinExistence type="predicted"/>
<name>A0A0E9RGQ0_ANGAN</name>
<accession>A0A0E9RGQ0</accession>
<dbReference type="AlphaFoldDB" id="A0A0E9RGQ0"/>